<dbReference type="WBParaSite" id="PgR031_g092_t01">
    <property type="protein sequence ID" value="PgR031_g092_t01"/>
    <property type="gene ID" value="PgR031_g092"/>
</dbReference>
<keyword evidence="1" id="KW-1185">Reference proteome</keyword>
<reference evidence="2" key="1">
    <citation type="submission" date="2022-11" db="UniProtKB">
        <authorList>
            <consortium name="WormBaseParasite"/>
        </authorList>
    </citation>
    <scope>IDENTIFICATION</scope>
</reference>
<sequence length="438" mass="47708">MDCASDERCDEICSWSHPSREFTGCAIMCVKRTTIGIPEVFEATIIKRVESGSKGFHRASIIHADAPKQKTDWNAAATKIVRKDSVSESLQQMSSSSISPPTTNETSDLINLSAPPVRTKYTSSTAGRYTLPLGGVEKKKAALLAGNDSSTGVFGDNTNEKATTPMLSNDSSQQSKTSIDIRAQNYTSQENGDIVYFPDEVDNTINSSIRFADPVVLNNTDGGEEVLPLDETIEETLTTEFALNPLNLAIESGIVSTKGHAFDVLENATSNNSIDEQQSDVFADHLRHALHEAEKSVFAMNMKIPESEHAALKEPVLIRTNSVISENVSADRDGVMKRKTTSDVGMNGMLTALARSTLGDDDNERTNAAKLLGSSDATLFAEAITELSTAVSPEESTSTSDVTLTVKPANIRIIKRHTSNIDRHETRRMRRLQWPGRL</sequence>
<organism evidence="1 2">
    <name type="scientific">Parascaris univalens</name>
    <name type="common">Nematode worm</name>
    <dbReference type="NCBI Taxonomy" id="6257"/>
    <lineage>
        <taxon>Eukaryota</taxon>
        <taxon>Metazoa</taxon>
        <taxon>Ecdysozoa</taxon>
        <taxon>Nematoda</taxon>
        <taxon>Chromadorea</taxon>
        <taxon>Rhabditida</taxon>
        <taxon>Spirurina</taxon>
        <taxon>Ascaridomorpha</taxon>
        <taxon>Ascaridoidea</taxon>
        <taxon>Ascarididae</taxon>
        <taxon>Parascaris</taxon>
    </lineage>
</organism>
<evidence type="ECO:0000313" key="2">
    <source>
        <dbReference type="WBParaSite" id="PgR031_g092_t01"/>
    </source>
</evidence>
<name>A0A915B9Q0_PARUN</name>
<accession>A0A915B9Q0</accession>
<evidence type="ECO:0000313" key="1">
    <source>
        <dbReference type="Proteomes" id="UP000887569"/>
    </source>
</evidence>
<protein>
    <submittedName>
        <fullName evidence="2">Uncharacterized protein</fullName>
    </submittedName>
</protein>
<dbReference type="Proteomes" id="UP000887569">
    <property type="component" value="Unplaced"/>
</dbReference>
<dbReference type="AlphaFoldDB" id="A0A915B9Q0"/>
<proteinExistence type="predicted"/>